<dbReference type="RefSeq" id="XP_024884717.1">
    <property type="nucleotide sequence ID" value="XM_025028949.1"/>
</dbReference>
<evidence type="ECO:0000256" key="1">
    <source>
        <dbReference type="SAM" id="MobiDB-lite"/>
    </source>
</evidence>
<dbReference type="RefSeq" id="XP_024884718.1">
    <property type="nucleotide sequence ID" value="XM_025028950.1"/>
</dbReference>
<dbReference type="Proteomes" id="UP000504618">
    <property type="component" value="Unplaced"/>
</dbReference>
<dbReference type="PANTHER" id="PTHR33198">
    <property type="entry name" value="ANK_REP_REGION DOMAIN-CONTAINING PROTEIN-RELATED"/>
    <property type="match status" value="1"/>
</dbReference>
<accession>A0A6J1QS29</accession>
<organism evidence="2 4">
    <name type="scientific">Temnothorax curvispinosus</name>
    <dbReference type="NCBI Taxonomy" id="300111"/>
    <lineage>
        <taxon>Eukaryota</taxon>
        <taxon>Metazoa</taxon>
        <taxon>Ecdysozoa</taxon>
        <taxon>Arthropoda</taxon>
        <taxon>Hexapoda</taxon>
        <taxon>Insecta</taxon>
        <taxon>Pterygota</taxon>
        <taxon>Neoptera</taxon>
        <taxon>Endopterygota</taxon>
        <taxon>Hymenoptera</taxon>
        <taxon>Apocrita</taxon>
        <taxon>Aculeata</taxon>
        <taxon>Formicoidea</taxon>
        <taxon>Formicidae</taxon>
        <taxon>Myrmicinae</taxon>
        <taxon>Temnothorax</taxon>
    </lineage>
</organism>
<dbReference type="GeneID" id="112462882"/>
<proteinExistence type="predicted"/>
<gene>
    <name evidence="3 4" type="primary">LOC112462882</name>
</gene>
<evidence type="ECO:0000313" key="2">
    <source>
        <dbReference type="Proteomes" id="UP000504618"/>
    </source>
</evidence>
<sequence>MEAHARAPDPLTKDGDMASNWQCWKEDFIIFMKVTGYMDKPNEIRANLLKNRIGKVGIEAIQNISFDNMQDKDDMDILIKKLEEYFNPPKNEVVERHQFFTRSKKQNESIEQYINILKEKAKTCNFNDITESIIRDKIILDTQDKILRKKFLEAVNLDLLKLVAIYNDFNINTEKMKQVTAENRAEPTSSPQKPPDNDAKKVCWKCNHQHPHGKCSAWGSKCTKCGDVNHFTQCCKSPKIKMSDNKVNKNLLDSVQQTKCIPKKNKWNNEADSAVKTTDSMTKMINLPDIPTSSNAANPAVGNDPSKNRRKKKNV</sequence>
<dbReference type="OrthoDB" id="8061005at2759"/>
<dbReference type="AlphaFoldDB" id="A0A6J1QS29"/>
<feature type="region of interest" description="Disordered" evidence="1">
    <location>
        <begin position="286"/>
        <end position="315"/>
    </location>
</feature>
<name>A0A6J1QS29_9HYME</name>
<reference evidence="3 4" key="1">
    <citation type="submission" date="2025-04" db="UniProtKB">
        <authorList>
            <consortium name="RefSeq"/>
        </authorList>
    </citation>
    <scope>IDENTIFICATION</scope>
    <source>
        <tissue evidence="3 4">Whole body</tissue>
    </source>
</reference>
<evidence type="ECO:0000313" key="3">
    <source>
        <dbReference type="RefSeq" id="XP_024884717.1"/>
    </source>
</evidence>
<dbReference type="PANTHER" id="PTHR33198:SF20">
    <property type="entry name" value="RETROTRANSPOSON GAG DOMAIN-CONTAINING PROTEIN"/>
    <property type="match status" value="1"/>
</dbReference>
<protein>
    <submittedName>
        <fullName evidence="3 4">Uncharacterized protein LOC112462882</fullName>
    </submittedName>
</protein>
<evidence type="ECO:0000313" key="4">
    <source>
        <dbReference type="RefSeq" id="XP_024884718.1"/>
    </source>
</evidence>
<keyword evidence="2" id="KW-1185">Reference proteome</keyword>